<protein>
    <submittedName>
        <fullName evidence="3">HugZ family protein</fullName>
    </submittedName>
</protein>
<feature type="domain" description="Pyridoxamine 5'-phosphate oxidase N-terminal" evidence="2">
    <location>
        <begin position="12"/>
        <end position="137"/>
    </location>
</feature>
<evidence type="ECO:0000313" key="3">
    <source>
        <dbReference type="EMBL" id="RVU29488.1"/>
    </source>
</evidence>
<accession>A0A437Q4N9</accession>
<dbReference type="Proteomes" id="UP000282818">
    <property type="component" value="Unassembled WGS sequence"/>
</dbReference>
<gene>
    <name evidence="3" type="ORF">EOE65_16220</name>
</gene>
<organism evidence="3 4">
    <name type="scientific">Neptunomonas marina</name>
    <dbReference type="NCBI Taxonomy" id="1815562"/>
    <lineage>
        <taxon>Bacteria</taxon>
        <taxon>Pseudomonadati</taxon>
        <taxon>Pseudomonadota</taxon>
        <taxon>Gammaproteobacteria</taxon>
        <taxon>Oceanospirillales</taxon>
        <taxon>Oceanospirillaceae</taxon>
        <taxon>Neptunomonas</taxon>
    </lineage>
</organism>
<evidence type="ECO:0000313" key="4">
    <source>
        <dbReference type="Proteomes" id="UP000282818"/>
    </source>
</evidence>
<dbReference type="Gene3D" id="2.30.110.10">
    <property type="entry name" value="Electron Transport, Fmn-binding Protein, Chain A"/>
    <property type="match status" value="1"/>
</dbReference>
<proteinExistence type="predicted"/>
<dbReference type="AlphaFoldDB" id="A0A437Q4N9"/>
<keyword evidence="1" id="KW-0560">Oxidoreductase</keyword>
<dbReference type="PANTHER" id="PTHR35176">
    <property type="entry name" value="HEME OXYGENASE HI_0854-RELATED"/>
    <property type="match status" value="1"/>
</dbReference>
<dbReference type="InterPro" id="IPR052019">
    <property type="entry name" value="F420H2_bilvrd_red/Heme_oxyg"/>
</dbReference>
<dbReference type="SUPFAM" id="SSF50475">
    <property type="entry name" value="FMN-binding split barrel"/>
    <property type="match status" value="1"/>
</dbReference>
<dbReference type="InterPro" id="IPR011576">
    <property type="entry name" value="Pyridox_Oxase_N"/>
</dbReference>
<dbReference type="PANTHER" id="PTHR35176:SF6">
    <property type="entry name" value="HEME OXYGENASE HI_0854-RELATED"/>
    <property type="match status" value="1"/>
</dbReference>
<name>A0A437Q4N9_9GAMM</name>
<dbReference type="GO" id="GO:0016627">
    <property type="term" value="F:oxidoreductase activity, acting on the CH-CH group of donors"/>
    <property type="evidence" value="ECO:0007669"/>
    <property type="project" value="TreeGrafter"/>
</dbReference>
<dbReference type="InterPro" id="IPR012349">
    <property type="entry name" value="Split_barrel_FMN-bd"/>
</dbReference>
<dbReference type="Pfam" id="PF01243">
    <property type="entry name" value="PNPOx_N"/>
    <property type="match status" value="1"/>
</dbReference>
<keyword evidence="4" id="KW-1185">Reference proteome</keyword>
<comment type="caution">
    <text evidence="3">The sequence shown here is derived from an EMBL/GenBank/DDBJ whole genome shotgun (WGS) entry which is preliminary data.</text>
</comment>
<dbReference type="PIRSF" id="PIRSF004633">
    <property type="entry name" value="UCP_PLP_oxd"/>
    <property type="match status" value="1"/>
</dbReference>
<reference evidence="3 4" key="1">
    <citation type="submission" date="2019-01" db="EMBL/GenBank/DDBJ databases">
        <authorList>
            <person name="Chen W.-M."/>
        </authorList>
    </citation>
    <scope>NUCLEOTIDE SEQUENCE [LARGE SCALE GENOMIC DNA]</scope>
    <source>
        <strain evidence="3 4">HPM-16</strain>
    </source>
</reference>
<evidence type="ECO:0000256" key="1">
    <source>
        <dbReference type="ARBA" id="ARBA00023002"/>
    </source>
</evidence>
<dbReference type="InterPro" id="IPR014419">
    <property type="entry name" value="HutZ"/>
</dbReference>
<dbReference type="RefSeq" id="WP_127695669.1">
    <property type="nucleotide sequence ID" value="NZ_SACQ01000009.1"/>
</dbReference>
<dbReference type="GO" id="GO:0070967">
    <property type="term" value="F:coenzyme F420 binding"/>
    <property type="evidence" value="ECO:0007669"/>
    <property type="project" value="TreeGrafter"/>
</dbReference>
<sequence length="159" mass="17496">MAVDQEVVLGHFQQLLSEIDTLVLATVDSDGTPNASVVPYLHCEGSFYILTSGLSEHTQHLLSEKDIGVLVLRDEQDTRNIFARERISMRCAVAQVTENQEEILDGMESQLGKTVGLLRTLPDFTLFQLNPKSVRYVAGFGKAYTVSLDKHSATLITGA</sequence>
<dbReference type="EMBL" id="SACQ01000009">
    <property type="protein sequence ID" value="RVU29488.1"/>
    <property type="molecule type" value="Genomic_DNA"/>
</dbReference>
<evidence type="ECO:0000259" key="2">
    <source>
        <dbReference type="Pfam" id="PF01243"/>
    </source>
</evidence>
<dbReference type="GO" id="GO:0005829">
    <property type="term" value="C:cytosol"/>
    <property type="evidence" value="ECO:0007669"/>
    <property type="project" value="TreeGrafter"/>
</dbReference>